<dbReference type="EMBL" id="JBFOLJ010000005">
    <property type="protein sequence ID" value="KAL2537249.1"/>
    <property type="molecule type" value="Genomic_DNA"/>
</dbReference>
<dbReference type="Proteomes" id="UP001604277">
    <property type="component" value="Unassembled WGS sequence"/>
</dbReference>
<proteinExistence type="predicted"/>
<accession>A0ABD1VIS1</accession>
<sequence length="107" mass="11889">MKQQLNLFLCLRITVRIAAAVWFLQVLCITWNKVIVVGTIGEVNCVIPMYFGVVWSDVERWTFANTRGTAPGGCFWVNNHLAISSYISEQISIIGGTIVLPAAPYVN</sequence>
<evidence type="ECO:0000313" key="1">
    <source>
        <dbReference type="EMBL" id="KAL2537249.1"/>
    </source>
</evidence>
<keyword evidence="2" id="KW-1185">Reference proteome</keyword>
<evidence type="ECO:0000313" key="2">
    <source>
        <dbReference type="Proteomes" id="UP001604277"/>
    </source>
</evidence>
<organism evidence="1 2">
    <name type="scientific">Forsythia ovata</name>
    <dbReference type="NCBI Taxonomy" id="205694"/>
    <lineage>
        <taxon>Eukaryota</taxon>
        <taxon>Viridiplantae</taxon>
        <taxon>Streptophyta</taxon>
        <taxon>Embryophyta</taxon>
        <taxon>Tracheophyta</taxon>
        <taxon>Spermatophyta</taxon>
        <taxon>Magnoliopsida</taxon>
        <taxon>eudicotyledons</taxon>
        <taxon>Gunneridae</taxon>
        <taxon>Pentapetalae</taxon>
        <taxon>asterids</taxon>
        <taxon>lamiids</taxon>
        <taxon>Lamiales</taxon>
        <taxon>Oleaceae</taxon>
        <taxon>Forsythieae</taxon>
        <taxon>Forsythia</taxon>
    </lineage>
</organism>
<name>A0ABD1VIS1_9LAMI</name>
<reference evidence="2" key="1">
    <citation type="submission" date="2024-07" db="EMBL/GenBank/DDBJ databases">
        <title>Two chromosome-level genome assemblies of Korean endemic species Abeliophyllum distichum and Forsythia ovata (Oleaceae).</title>
        <authorList>
            <person name="Jang H."/>
        </authorList>
    </citation>
    <scope>NUCLEOTIDE SEQUENCE [LARGE SCALE GENOMIC DNA]</scope>
</reference>
<gene>
    <name evidence="1" type="ORF">Fot_18640</name>
</gene>
<comment type="caution">
    <text evidence="1">The sequence shown here is derived from an EMBL/GenBank/DDBJ whole genome shotgun (WGS) entry which is preliminary data.</text>
</comment>
<dbReference type="AlphaFoldDB" id="A0ABD1VIS1"/>
<protein>
    <submittedName>
        <fullName evidence="1">Uncharacterized protein</fullName>
    </submittedName>
</protein>